<keyword evidence="6" id="KW-1185">Reference proteome</keyword>
<dbReference type="Pfam" id="PF24850">
    <property type="entry name" value="CC_BshC"/>
    <property type="match status" value="1"/>
</dbReference>
<feature type="domain" description="Bacillithiol biosynthesis BshC C-terminal coiled-coil" evidence="4">
    <location>
        <begin position="383"/>
        <end position="542"/>
    </location>
</feature>
<comment type="caution">
    <text evidence="5">The sequence shown here is derived from an EMBL/GenBank/DDBJ whole genome shotgun (WGS) entry which is preliminary data.</text>
</comment>
<comment type="similarity">
    <text evidence="2">Belongs to the BshC family.</text>
</comment>
<dbReference type="GO" id="GO:0016874">
    <property type="term" value="F:ligase activity"/>
    <property type="evidence" value="ECO:0007669"/>
    <property type="project" value="UniProtKB-UniRule"/>
</dbReference>
<dbReference type="InterPro" id="IPR011199">
    <property type="entry name" value="Bacillithiol_biosynth_BshC"/>
</dbReference>
<dbReference type="EMBL" id="QQAY01000001">
    <property type="protein sequence ID" value="RDI47559.1"/>
    <property type="molecule type" value="Genomic_DNA"/>
</dbReference>
<sequence length="542" mass="63112">MELVNISIPAANQFASHYLQQTKPVVDFFHYNLMNPTLYKDRLNDLSKREFKREELADCIKMYMEPFANSPQIQESLRKLKHPQSSVVIGGQQAGVLTGPLYTIHKIISTIKLSKEQEEELGSPVVPVFWIAGEDHDFAEVNHVYAETDRKFKKISMPFALDEKMMISDVPVEQEDMKKWIKKVFQTFGETSFTKEMVSFLNECIERSISMVDFFSHIVAKLFHSYGLLMIDSAYPGLRKLELPFNSMLIKDFEEITSSVLSQQVKVGEAGFPKTLDIGRNAVNLFYYEDKERVLLEYDAETKRFIGKNGSISFTKEELLQKIEEKPERISNNVVTRPIMQELLFPTMAFIAGPGEIAYWAELKKAFEQMDMKMPPIVPRLNITLLDRAVESEIEDLKMDASKVLRSGTNEEKKAYWNGVKDHRMEELLSETESWLSKQYEMLEKRADQIDPVLKALTDKNLAFHLSQVEFLKRKTTMTIQQKHDVLLEKYDRIERALRPMNSPQERIWNAFYFFNKYGFTLMDQLMELPFEFDGTHKLIKL</sequence>
<proteinExistence type="inferred from homology"/>
<keyword evidence="1 2" id="KW-0436">Ligase</keyword>
<feature type="domain" description="Bacillithiol biosynthesis BshC N-terminal Rossmann-like" evidence="3">
    <location>
        <begin position="1"/>
        <end position="381"/>
    </location>
</feature>
<evidence type="ECO:0000313" key="6">
    <source>
        <dbReference type="Proteomes" id="UP000255326"/>
    </source>
</evidence>
<gene>
    <name evidence="2" type="primary">bshC</name>
    <name evidence="5" type="ORF">DFR59_101217</name>
</gene>
<organism evidence="5 6">
    <name type="scientific">Falsibacillus pallidus</name>
    <dbReference type="NCBI Taxonomy" id="493781"/>
    <lineage>
        <taxon>Bacteria</taxon>
        <taxon>Bacillati</taxon>
        <taxon>Bacillota</taxon>
        <taxon>Bacilli</taxon>
        <taxon>Bacillales</taxon>
        <taxon>Bacillaceae</taxon>
        <taxon>Falsibacillus</taxon>
    </lineage>
</organism>
<accession>A0A370GVN1</accession>
<protein>
    <recommendedName>
        <fullName evidence="2">Putative cysteine ligase BshC</fullName>
        <ecNumber evidence="2">6.-.-.-</ecNumber>
    </recommendedName>
</protein>
<dbReference type="Proteomes" id="UP000255326">
    <property type="component" value="Unassembled WGS sequence"/>
</dbReference>
<evidence type="ECO:0000256" key="2">
    <source>
        <dbReference type="HAMAP-Rule" id="MF_01867"/>
    </source>
</evidence>
<dbReference type="InterPro" id="IPR055399">
    <property type="entry name" value="CC_BshC"/>
</dbReference>
<evidence type="ECO:0000259" key="3">
    <source>
        <dbReference type="Pfam" id="PF10079"/>
    </source>
</evidence>
<dbReference type="OrthoDB" id="9765151at2"/>
<dbReference type="InterPro" id="IPR055398">
    <property type="entry name" value="Rossmann-like_BshC"/>
</dbReference>
<dbReference type="EC" id="6.-.-.-" evidence="2"/>
<dbReference type="Pfam" id="PF10079">
    <property type="entry name" value="Rossmann-like_BshC"/>
    <property type="match status" value="1"/>
</dbReference>
<dbReference type="PIRSF" id="PIRSF012535">
    <property type="entry name" value="UCP012535"/>
    <property type="match status" value="1"/>
</dbReference>
<evidence type="ECO:0000256" key="1">
    <source>
        <dbReference type="ARBA" id="ARBA00022598"/>
    </source>
</evidence>
<reference evidence="5 6" key="1">
    <citation type="submission" date="2018-07" db="EMBL/GenBank/DDBJ databases">
        <title>Genomic Encyclopedia of Type Strains, Phase IV (KMG-IV): sequencing the most valuable type-strain genomes for metagenomic binning, comparative biology and taxonomic classification.</title>
        <authorList>
            <person name="Goeker M."/>
        </authorList>
    </citation>
    <scope>NUCLEOTIDE SEQUENCE [LARGE SCALE GENOMIC DNA]</scope>
    <source>
        <strain evidence="5 6">DSM 25281</strain>
    </source>
</reference>
<dbReference type="AlphaFoldDB" id="A0A370GVN1"/>
<evidence type="ECO:0000259" key="4">
    <source>
        <dbReference type="Pfam" id="PF24850"/>
    </source>
</evidence>
<comment type="function">
    <text evidence="2">Involved in bacillithiol (BSH) biosynthesis. May catalyze the last step of the pathway, the addition of cysteine to glucosamine malate (GlcN-Mal) to generate BSH.</text>
</comment>
<dbReference type="NCBIfam" id="TIGR03998">
    <property type="entry name" value="thiol_BshC"/>
    <property type="match status" value="1"/>
</dbReference>
<dbReference type="HAMAP" id="MF_01867">
    <property type="entry name" value="BshC"/>
    <property type="match status" value="1"/>
</dbReference>
<evidence type="ECO:0000313" key="5">
    <source>
        <dbReference type="EMBL" id="RDI47559.1"/>
    </source>
</evidence>
<name>A0A370GVN1_9BACI</name>
<dbReference type="RefSeq" id="WP_114743777.1">
    <property type="nucleotide sequence ID" value="NZ_QQAY01000001.1"/>
</dbReference>